<organism evidence="1 2">
    <name type="scientific">Nepenthes gracilis</name>
    <name type="common">Slender pitcher plant</name>
    <dbReference type="NCBI Taxonomy" id="150966"/>
    <lineage>
        <taxon>Eukaryota</taxon>
        <taxon>Viridiplantae</taxon>
        <taxon>Streptophyta</taxon>
        <taxon>Embryophyta</taxon>
        <taxon>Tracheophyta</taxon>
        <taxon>Spermatophyta</taxon>
        <taxon>Magnoliopsida</taxon>
        <taxon>eudicotyledons</taxon>
        <taxon>Gunneridae</taxon>
        <taxon>Pentapetalae</taxon>
        <taxon>Caryophyllales</taxon>
        <taxon>Nepenthaceae</taxon>
        <taxon>Nepenthes</taxon>
    </lineage>
</organism>
<keyword evidence="2" id="KW-1185">Reference proteome</keyword>
<name>A0AAD3T2L7_NEPGR</name>
<proteinExistence type="predicted"/>
<comment type="caution">
    <text evidence="1">The sequence shown here is derived from an EMBL/GenBank/DDBJ whole genome shotgun (WGS) entry which is preliminary data.</text>
</comment>
<gene>
    <name evidence="1" type="ORF">Nepgr_024153</name>
</gene>
<sequence>MWILQMDGGSIRRPESAYWGSAFHDALYLLTRDPFGLWEMEHLIRDPSLCPLDSRTYSKTSKLCHPGLGPSSPFCNPDKGPIFSNPI</sequence>
<evidence type="ECO:0000313" key="2">
    <source>
        <dbReference type="Proteomes" id="UP001279734"/>
    </source>
</evidence>
<dbReference type="EMBL" id="BSYO01000024">
    <property type="protein sequence ID" value="GMH22310.1"/>
    <property type="molecule type" value="Genomic_DNA"/>
</dbReference>
<protein>
    <submittedName>
        <fullName evidence="1">Uncharacterized protein</fullName>
    </submittedName>
</protein>
<dbReference type="Proteomes" id="UP001279734">
    <property type="component" value="Unassembled WGS sequence"/>
</dbReference>
<dbReference type="AlphaFoldDB" id="A0AAD3T2L7"/>
<reference evidence="1" key="1">
    <citation type="submission" date="2023-05" db="EMBL/GenBank/DDBJ databases">
        <title>Nepenthes gracilis genome sequencing.</title>
        <authorList>
            <person name="Fukushima K."/>
        </authorList>
    </citation>
    <scope>NUCLEOTIDE SEQUENCE</scope>
    <source>
        <strain evidence="1">SING2019-196</strain>
    </source>
</reference>
<accession>A0AAD3T2L7</accession>
<evidence type="ECO:0000313" key="1">
    <source>
        <dbReference type="EMBL" id="GMH22310.1"/>
    </source>
</evidence>